<dbReference type="Proteomes" id="UP001217754">
    <property type="component" value="Chromosome 6"/>
</dbReference>
<dbReference type="GeneID" id="85226882"/>
<dbReference type="RefSeq" id="XP_060123142.1">
    <property type="nucleotide sequence ID" value="XM_060267159.1"/>
</dbReference>
<dbReference type="Pfam" id="PF12223">
    <property type="entry name" value="DUF3602"/>
    <property type="match status" value="1"/>
</dbReference>
<feature type="compositionally biased region" description="Basic and acidic residues" evidence="1">
    <location>
        <begin position="140"/>
        <end position="154"/>
    </location>
</feature>
<feature type="compositionally biased region" description="Polar residues" evidence="1">
    <location>
        <begin position="38"/>
        <end position="52"/>
    </location>
</feature>
<proteinExistence type="predicted"/>
<evidence type="ECO:0000313" key="2">
    <source>
        <dbReference type="EMBL" id="WFD40245.1"/>
    </source>
</evidence>
<feature type="compositionally biased region" description="Basic and acidic residues" evidence="1">
    <location>
        <begin position="70"/>
        <end position="82"/>
    </location>
</feature>
<sequence length="167" mass="18344">MPLFDLGRGKKSDTDSVHSQERGRPMVATGRGGAGNIRSAQQAAQEENTPQNAPHIMHVGRGGMGNVRSPSRDPLDRKRKEEEEQQLDQLQTAELKQGMHSTGRGGRGNIPLGEQEERGRRQSPGNTRVAGVLRSLSRSRSRDPGDSSRREASRTRGTPLNQVMEDE</sequence>
<dbReference type="PANTHER" id="PTHR34693">
    <property type="entry name" value="PROTEIN PAR32"/>
    <property type="match status" value="1"/>
</dbReference>
<dbReference type="InterPro" id="IPR053203">
    <property type="entry name" value="Cisplatin_resist-associated"/>
</dbReference>
<organism evidence="2 3">
    <name type="scientific">Malassezia japonica</name>
    <dbReference type="NCBI Taxonomy" id="223818"/>
    <lineage>
        <taxon>Eukaryota</taxon>
        <taxon>Fungi</taxon>
        <taxon>Dikarya</taxon>
        <taxon>Basidiomycota</taxon>
        <taxon>Ustilaginomycotina</taxon>
        <taxon>Malasseziomycetes</taxon>
        <taxon>Malasseziales</taxon>
        <taxon>Malasseziaceae</taxon>
        <taxon>Malassezia</taxon>
    </lineage>
</organism>
<name>A0AAF0JBH2_9BASI</name>
<evidence type="ECO:0000313" key="3">
    <source>
        <dbReference type="Proteomes" id="UP001217754"/>
    </source>
</evidence>
<keyword evidence="3" id="KW-1185">Reference proteome</keyword>
<feature type="compositionally biased region" description="Basic and acidic residues" evidence="1">
    <location>
        <begin position="7"/>
        <end position="24"/>
    </location>
</feature>
<gene>
    <name evidence="2" type="ORF">MJAP1_003231</name>
</gene>
<dbReference type="AlphaFoldDB" id="A0AAF0JBH2"/>
<reference evidence="2" key="1">
    <citation type="submission" date="2023-03" db="EMBL/GenBank/DDBJ databases">
        <title>Mating type loci evolution in Malassezia.</title>
        <authorList>
            <person name="Coelho M.A."/>
        </authorList>
    </citation>
    <scope>NUCLEOTIDE SEQUENCE</scope>
    <source>
        <strain evidence="2">CBS 9431</strain>
    </source>
</reference>
<dbReference type="InterPro" id="IPR022024">
    <property type="entry name" value="DUF3602"/>
</dbReference>
<accession>A0AAF0JBH2</accession>
<protein>
    <submittedName>
        <fullName evidence="2">Uncharacterized protein</fullName>
    </submittedName>
</protein>
<feature type="region of interest" description="Disordered" evidence="1">
    <location>
        <begin position="1"/>
        <end position="167"/>
    </location>
</feature>
<dbReference type="PANTHER" id="PTHR34693:SF1">
    <property type="entry name" value="PROTEIN PAR32"/>
    <property type="match status" value="1"/>
</dbReference>
<evidence type="ECO:0000256" key="1">
    <source>
        <dbReference type="SAM" id="MobiDB-lite"/>
    </source>
</evidence>
<dbReference type="EMBL" id="CP119963">
    <property type="protein sequence ID" value="WFD40245.1"/>
    <property type="molecule type" value="Genomic_DNA"/>
</dbReference>